<keyword evidence="2" id="KW-1185">Reference proteome</keyword>
<dbReference type="RefSeq" id="WP_244824552.1">
    <property type="nucleotide sequence ID" value="NZ_JAKGRX010000014.1"/>
</dbReference>
<dbReference type="Proteomes" id="UP001164653">
    <property type="component" value="Chromosome"/>
</dbReference>
<evidence type="ECO:0000313" key="1">
    <source>
        <dbReference type="EMBL" id="WAC15489.1"/>
    </source>
</evidence>
<dbReference type="GO" id="GO:0004519">
    <property type="term" value="F:endonuclease activity"/>
    <property type="evidence" value="ECO:0007669"/>
    <property type="project" value="InterPro"/>
</dbReference>
<dbReference type="EMBL" id="CP112998">
    <property type="protein sequence ID" value="WAC15489.1"/>
    <property type="molecule type" value="Genomic_DNA"/>
</dbReference>
<name>A0A9E8NK44_9BACT</name>
<dbReference type="GO" id="GO:0110001">
    <property type="term" value="C:toxin-antitoxin complex"/>
    <property type="evidence" value="ECO:0007669"/>
    <property type="project" value="InterPro"/>
</dbReference>
<organism evidence="1 2">
    <name type="scientific">Dyadobacter pollutisoli</name>
    <dbReference type="NCBI Taxonomy" id="2910158"/>
    <lineage>
        <taxon>Bacteria</taxon>
        <taxon>Pseudomonadati</taxon>
        <taxon>Bacteroidota</taxon>
        <taxon>Cytophagia</taxon>
        <taxon>Cytophagales</taxon>
        <taxon>Spirosomataceae</taxon>
        <taxon>Dyadobacter</taxon>
    </lineage>
</organism>
<dbReference type="GO" id="GO:0003723">
    <property type="term" value="F:RNA binding"/>
    <property type="evidence" value="ECO:0007669"/>
    <property type="project" value="InterPro"/>
</dbReference>
<gene>
    <name evidence="1" type="ORF">ON006_22275</name>
</gene>
<sequence>MIRKFGKKHQDSLEALDSWYHIFRKGDWSNFHEVKRVFNSVDAVGNDLYVFNIRGNHIRIIARILFRIRTVYIKFIGTHSEYDKVKLDRL</sequence>
<evidence type="ECO:0000313" key="2">
    <source>
        <dbReference type="Proteomes" id="UP001164653"/>
    </source>
</evidence>
<protein>
    <submittedName>
        <fullName evidence="1">Type II toxin-antitoxin system HigB family toxin</fullName>
    </submittedName>
</protein>
<reference evidence="1" key="1">
    <citation type="submission" date="2022-11" db="EMBL/GenBank/DDBJ databases">
        <title>Dyadobacter pollutisoli sp. nov., isolated from plastic dumped soil.</title>
        <authorList>
            <person name="Kim J.M."/>
            <person name="Kim K.R."/>
            <person name="Lee J.K."/>
            <person name="Hao L."/>
            <person name="Jeon C.O."/>
        </authorList>
    </citation>
    <scope>NUCLEOTIDE SEQUENCE</scope>
    <source>
        <strain evidence="1">U1</strain>
    </source>
</reference>
<dbReference type="Pfam" id="PF09907">
    <property type="entry name" value="HigB_toxin"/>
    <property type="match status" value="1"/>
</dbReference>
<accession>A0A9E8NK44</accession>
<dbReference type="InterPro" id="IPR018669">
    <property type="entry name" value="Toxin_HigB"/>
</dbReference>
<proteinExistence type="predicted"/>
<dbReference type="KEGG" id="dpf:ON006_22275"/>
<dbReference type="AlphaFoldDB" id="A0A9E8NK44"/>